<dbReference type="Proteomes" id="UP001174936">
    <property type="component" value="Unassembled WGS sequence"/>
</dbReference>
<dbReference type="PANTHER" id="PTHR47332:SF6">
    <property type="entry name" value="SET DOMAIN-CONTAINING PROTEIN"/>
    <property type="match status" value="1"/>
</dbReference>
<dbReference type="Gene3D" id="1.25.40.10">
    <property type="entry name" value="Tetratricopeptide repeat domain"/>
    <property type="match status" value="1"/>
</dbReference>
<dbReference type="PROSITE" id="PS50280">
    <property type="entry name" value="SET"/>
    <property type="match status" value="1"/>
</dbReference>
<reference evidence="3" key="1">
    <citation type="submission" date="2023-06" db="EMBL/GenBank/DDBJ databases">
        <title>Genome-scale phylogeny and comparative genomics of the fungal order Sordariales.</title>
        <authorList>
            <consortium name="Lawrence Berkeley National Laboratory"/>
            <person name="Hensen N."/>
            <person name="Bonometti L."/>
            <person name="Westerberg I."/>
            <person name="Brannstrom I.O."/>
            <person name="Guillou S."/>
            <person name="Cros-Aarteil S."/>
            <person name="Calhoun S."/>
            <person name="Haridas S."/>
            <person name="Kuo A."/>
            <person name="Mondo S."/>
            <person name="Pangilinan J."/>
            <person name="Riley R."/>
            <person name="Labutti K."/>
            <person name="Andreopoulos B."/>
            <person name="Lipzen A."/>
            <person name="Chen C."/>
            <person name="Yanf M."/>
            <person name="Daum C."/>
            <person name="Ng V."/>
            <person name="Clum A."/>
            <person name="Steindorff A."/>
            <person name="Ohm R."/>
            <person name="Martin F."/>
            <person name="Silar P."/>
            <person name="Natvig D."/>
            <person name="Lalanne C."/>
            <person name="Gautier V."/>
            <person name="Ament-Velasquez S.L."/>
            <person name="Kruys A."/>
            <person name="Hutchinson M.I."/>
            <person name="Powell A.J."/>
            <person name="Barry K."/>
            <person name="Miller A.N."/>
            <person name="Grigoriev I.V."/>
            <person name="Debuchy R."/>
            <person name="Gladieux P."/>
            <person name="Thoren M.H."/>
            <person name="Johannesson H."/>
        </authorList>
    </citation>
    <scope>NUCLEOTIDE SEQUENCE</scope>
    <source>
        <strain evidence="3">SMH2532-1</strain>
    </source>
</reference>
<evidence type="ECO:0000259" key="2">
    <source>
        <dbReference type="PROSITE" id="PS50280"/>
    </source>
</evidence>
<dbReference type="PANTHER" id="PTHR47332">
    <property type="entry name" value="SET DOMAIN-CONTAINING PROTEIN 5"/>
    <property type="match status" value="1"/>
</dbReference>
<evidence type="ECO:0000256" key="1">
    <source>
        <dbReference type="SAM" id="SignalP"/>
    </source>
</evidence>
<dbReference type="SUPFAM" id="SSF82199">
    <property type="entry name" value="SET domain"/>
    <property type="match status" value="1"/>
</dbReference>
<evidence type="ECO:0000313" key="3">
    <source>
        <dbReference type="EMBL" id="KAK0647199.1"/>
    </source>
</evidence>
<organism evidence="3 4">
    <name type="scientific">Cercophora newfieldiana</name>
    <dbReference type="NCBI Taxonomy" id="92897"/>
    <lineage>
        <taxon>Eukaryota</taxon>
        <taxon>Fungi</taxon>
        <taxon>Dikarya</taxon>
        <taxon>Ascomycota</taxon>
        <taxon>Pezizomycotina</taxon>
        <taxon>Sordariomycetes</taxon>
        <taxon>Sordariomycetidae</taxon>
        <taxon>Sordariales</taxon>
        <taxon>Lasiosphaeriaceae</taxon>
        <taxon>Cercophora</taxon>
    </lineage>
</organism>
<dbReference type="InterPro" id="IPR011990">
    <property type="entry name" value="TPR-like_helical_dom_sf"/>
</dbReference>
<keyword evidence="4" id="KW-1185">Reference proteome</keyword>
<dbReference type="Gene3D" id="2.170.270.10">
    <property type="entry name" value="SET domain"/>
    <property type="match status" value="1"/>
</dbReference>
<name>A0AA39Y7K8_9PEZI</name>
<dbReference type="AlphaFoldDB" id="A0AA39Y7K8"/>
<dbReference type="InterPro" id="IPR001214">
    <property type="entry name" value="SET_dom"/>
</dbReference>
<feature type="signal peptide" evidence="1">
    <location>
        <begin position="1"/>
        <end position="20"/>
    </location>
</feature>
<dbReference type="Pfam" id="PF00856">
    <property type="entry name" value="SET"/>
    <property type="match status" value="1"/>
</dbReference>
<proteinExistence type="predicted"/>
<protein>
    <recommendedName>
        <fullName evidence="2">SET domain-containing protein</fullName>
    </recommendedName>
</protein>
<dbReference type="EMBL" id="JAULSV010000004">
    <property type="protein sequence ID" value="KAK0647199.1"/>
    <property type="molecule type" value="Genomic_DNA"/>
</dbReference>
<accession>A0AA39Y7K8</accession>
<sequence length="411" mass="45697">MFRVHVLCCIFAFCLTLCCCNDKAGTTQRPVAHDGNKPTVSSLTEKQNHCPAESAFQPLTTTAQPWSHAPQCVEDSGTKSRFCVYTSSTYNNGHGASFIATPETERELLSLIQNNTLTQRGKQHLAASHDLPYVVREAPGKGRGVFCQQPIRRGEVFLVGFPAVLIDQDFELGSSLETSQPKGQLLYELAFQQLPFSTRVLSLAHDPDGSPYQDIVRKNGFGSKLGKKSYSGVFPEIAVRCHKYLAIVRFSASSLSVEAVAIRDIHVEEELTISYTPPDLPTEDRLQLLESHYGFKCHCELCSAPQEIRQVSDAQRQRIQEIRTNIRAVKDLSALRLMDNELLGLVEREDLGFKSKEYEWALALAFYRLGDLASAIRKAGAALRHAESLAGGEDDEFQRAIRGNIAFMKRG</sequence>
<dbReference type="InterPro" id="IPR053185">
    <property type="entry name" value="SET_domain_protein"/>
</dbReference>
<evidence type="ECO:0000313" key="4">
    <source>
        <dbReference type="Proteomes" id="UP001174936"/>
    </source>
</evidence>
<feature type="domain" description="SET" evidence="2">
    <location>
        <begin position="130"/>
        <end position="276"/>
    </location>
</feature>
<feature type="chain" id="PRO_5041309705" description="SET domain-containing protein" evidence="1">
    <location>
        <begin position="21"/>
        <end position="411"/>
    </location>
</feature>
<dbReference type="InterPro" id="IPR046341">
    <property type="entry name" value="SET_dom_sf"/>
</dbReference>
<keyword evidence="1" id="KW-0732">Signal</keyword>
<comment type="caution">
    <text evidence="3">The sequence shown here is derived from an EMBL/GenBank/DDBJ whole genome shotgun (WGS) entry which is preliminary data.</text>
</comment>
<gene>
    <name evidence="3" type="ORF">B0T16DRAFT_376314</name>
</gene>